<dbReference type="UniPathway" id="UPA00140">
    <property type="reaction ID" value="UER00205"/>
</dbReference>
<dbReference type="InterPro" id="IPR050512">
    <property type="entry name" value="Sulf_AdTrans/APS_kinase"/>
</dbReference>
<name>M9XBR9_MEIRD</name>
<dbReference type="RefSeq" id="WP_015586444.1">
    <property type="nucleotide sequence ID" value="NC_013946.1"/>
</dbReference>
<dbReference type="PANTHER" id="PTHR42700">
    <property type="entry name" value="SULFATE ADENYLYLTRANSFERASE"/>
    <property type="match status" value="1"/>
</dbReference>
<dbReference type="PATRIC" id="fig|504728.9.peg.813"/>
<dbReference type="NCBIfam" id="TIGR00455">
    <property type="entry name" value="apsK"/>
    <property type="match status" value="1"/>
</dbReference>
<comment type="pathway">
    <text evidence="6 7">Sulfur metabolism; hydrogen sulfide biosynthesis; sulfite from sulfate: step 2/3.</text>
</comment>
<evidence type="ECO:0000313" key="10">
    <source>
        <dbReference type="Proteomes" id="UP000013026"/>
    </source>
</evidence>
<dbReference type="GO" id="GO:0010134">
    <property type="term" value="P:sulfate assimilation via adenylyl sulfate reduction"/>
    <property type="evidence" value="ECO:0007669"/>
    <property type="project" value="TreeGrafter"/>
</dbReference>
<accession>M9XBR9</accession>
<dbReference type="SUPFAM" id="SSF52540">
    <property type="entry name" value="P-loop containing nucleoside triphosphate hydrolases"/>
    <property type="match status" value="1"/>
</dbReference>
<dbReference type="GO" id="GO:0005524">
    <property type="term" value="F:ATP binding"/>
    <property type="evidence" value="ECO:0007669"/>
    <property type="project" value="UniProtKB-UniRule"/>
</dbReference>
<dbReference type="InterPro" id="IPR059117">
    <property type="entry name" value="APS_kinase_dom"/>
</dbReference>
<comment type="similarity">
    <text evidence="6 7">Belongs to the APS kinase family.</text>
</comment>
<proteinExistence type="inferred from homology"/>
<feature type="domain" description="APS kinase" evidence="8">
    <location>
        <begin position="38"/>
        <end position="184"/>
    </location>
</feature>
<evidence type="ECO:0000256" key="1">
    <source>
        <dbReference type="ARBA" id="ARBA00001823"/>
    </source>
</evidence>
<keyword evidence="6" id="KW-0597">Phosphoprotein</keyword>
<feature type="binding site" evidence="6">
    <location>
        <begin position="45"/>
        <end position="52"/>
    </location>
    <ligand>
        <name>ATP</name>
        <dbReference type="ChEBI" id="CHEBI:30616"/>
    </ligand>
</feature>
<evidence type="ECO:0000256" key="4">
    <source>
        <dbReference type="ARBA" id="ARBA00022741"/>
    </source>
</evidence>
<dbReference type="CDD" id="cd02027">
    <property type="entry name" value="APSK"/>
    <property type="match status" value="1"/>
</dbReference>
<dbReference type="AlphaFoldDB" id="M9XBR9"/>
<dbReference type="Proteomes" id="UP000013026">
    <property type="component" value="Chromosome"/>
</dbReference>
<dbReference type="KEGG" id="mre:K649_03930"/>
<dbReference type="NCBIfam" id="NF003013">
    <property type="entry name" value="PRK03846.1"/>
    <property type="match status" value="1"/>
</dbReference>
<keyword evidence="4 6" id="KW-0547">Nucleotide-binding</keyword>
<keyword evidence="6 7" id="KW-0418">Kinase</keyword>
<dbReference type="STRING" id="504728.K649_03930"/>
<dbReference type="InterPro" id="IPR027417">
    <property type="entry name" value="P-loop_NTPase"/>
</dbReference>
<feature type="active site" description="Phosphoserine intermediate" evidence="6">
    <location>
        <position position="119"/>
    </location>
</feature>
<evidence type="ECO:0000256" key="7">
    <source>
        <dbReference type="RuleBase" id="RU004347"/>
    </source>
</evidence>
<dbReference type="GO" id="GO:0070814">
    <property type="term" value="P:hydrogen sulfide biosynthetic process"/>
    <property type="evidence" value="ECO:0007669"/>
    <property type="project" value="UniProtKB-UniRule"/>
</dbReference>
<keyword evidence="5 6" id="KW-0067">ATP-binding</keyword>
<evidence type="ECO:0000313" key="9">
    <source>
        <dbReference type="EMBL" id="AGK04088.1"/>
    </source>
</evidence>
<evidence type="ECO:0000256" key="6">
    <source>
        <dbReference type="HAMAP-Rule" id="MF_00065"/>
    </source>
</evidence>
<dbReference type="EC" id="2.7.1.25" evidence="2 6"/>
<evidence type="ECO:0000259" key="8">
    <source>
        <dbReference type="Pfam" id="PF01583"/>
    </source>
</evidence>
<reference evidence="9 10" key="1">
    <citation type="submission" date="2013-04" db="EMBL/GenBank/DDBJ databases">
        <authorList>
            <person name="Chin J."/>
            <person name="Alexander D.H."/>
            <person name="Marks P."/>
            <person name="Korlach J."/>
            <person name="Clum A."/>
            <person name="Copeland A."/>
        </authorList>
    </citation>
    <scope>NUCLEOTIDE SEQUENCE [LARGE SCALE GENOMIC DNA]</scope>
    <source>
        <strain evidence="10">ATCC 35948 / DSM 1279 / VKM B-1258 / 21</strain>
    </source>
</reference>
<sequence>MNILEKSSTISSIHTGYSAPASSKISKGQRRQPSLSPGVVIWFTGLSGAGKTTLARALEVLLYEAGYPVEHLDGDAVREHLSKGLGFSREDRDTNIRRIGYVANLLAKHGVLVLVSAISPYRSTREAVLAEAPRKLEVYVDAPLKVLIQRDVKGLYARALRGEIPHFTGISDPYEPPLNPDLHLRTDQMSLQECLSRLLAALAPFGVEEVPKR</sequence>
<dbReference type="GO" id="GO:0019379">
    <property type="term" value="P:sulfate assimilation, phosphoadenylyl sulfate reduction by phosphoadenylyl-sulfate reductase (thioredoxin)"/>
    <property type="evidence" value="ECO:0007669"/>
    <property type="project" value="TreeGrafter"/>
</dbReference>
<dbReference type="NCBIfam" id="NF002059">
    <property type="entry name" value="PRK00889.1"/>
    <property type="match status" value="1"/>
</dbReference>
<dbReference type="PANTHER" id="PTHR42700:SF1">
    <property type="entry name" value="SULFATE ADENYLYLTRANSFERASE"/>
    <property type="match status" value="1"/>
</dbReference>
<gene>
    <name evidence="6" type="primary">cysC</name>
    <name evidence="9" type="ORF">K649_03930</name>
</gene>
<dbReference type="GO" id="GO:0004020">
    <property type="term" value="F:adenylylsulfate kinase activity"/>
    <property type="evidence" value="ECO:0007669"/>
    <property type="project" value="UniProtKB-UniRule"/>
</dbReference>
<dbReference type="Pfam" id="PF01583">
    <property type="entry name" value="APS_kinase"/>
    <property type="match status" value="1"/>
</dbReference>
<evidence type="ECO:0000256" key="5">
    <source>
        <dbReference type="ARBA" id="ARBA00022840"/>
    </source>
</evidence>
<dbReference type="GO" id="GO:0004781">
    <property type="term" value="F:sulfate adenylyltransferase (ATP) activity"/>
    <property type="evidence" value="ECO:0007669"/>
    <property type="project" value="TreeGrafter"/>
</dbReference>
<dbReference type="Gene3D" id="3.40.50.300">
    <property type="entry name" value="P-loop containing nucleotide triphosphate hydrolases"/>
    <property type="match status" value="1"/>
</dbReference>
<comment type="function">
    <text evidence="6 7">Catalyzes the synthesis of activated sulfate.</text>
</comment>
<dbReference type="eggNOG" id="COG0529">
    <property type="taxonomic scope" value="Bacteria"/>
</dbReference>
<organism evidence="9 10">
    <name type="scientific">Meiothermus ruber (strain ATCC 35948 / DSM 1279 / VKM B-1258 / 21)</name>
    <name type="common">Thermus ruber</name>
    <dbReference type="NCBI Taxonomy" id="504728"/>
    <lineage>
        <taxon>Bacteria</taxon>
        <taxon>Thermotogati</taxon>
        <taxon>Deinococcota</taxon>
        <taxon>Deinococci</taxon>
        <taxon>Thermales</taxon>
        <taxon>Thermaceae</taxon>
        <taxon>Meiothermus</taxon>
    </lineage>
</organism>
<keyword evidence="3 6" id="KW-0808">Transferase</keyword>
<protein>
    <recommendedName>
        <fullName evidence="2 6">Adenylyl-sulfate kinase</fullName>
        <ecNumber evidence="2 6">2.7.1.25</ecNumber>
    </recommendedName>
    <alternativeName>
        <fullName evidence="6">APS kinase</fullName>
    </alternativeName>
    <alternativeName>
        <fullName evidence="6">ATP adenosine-5'-phosphosulfate 3'-phosphotransferase</fullName>
    </alternativeName>
    <alternativeName>
        <fullName evidence="6">Adenosine-5'-phosphosulfate kinase</fullName>
    </alternativeName>
</protein>
<evidence type="ECO:0000256" key="2">
    <source>
        <dbReference type="ARBA" id="ARBA00012121"/>
    </source>
</evidence>
<dbReference type="EMBL" id="CP005385">
    <property type="protein sequence ID" value="AGK04088.1"/>
    <property type="molecule type" value="Genomic_DNA"/>
</dbReference>
<dbReference type="HAMAP" id="MF_00065">
    <property type="entry name" value="Adenylyl_sulf_kinase"/>
    <property type="match status" value="1"/>
</dbReference>
<dbReference type="InterPro" id="IPR002891">
    <property type="entry name" value="APS"/>
</dbReference>
<dbReference type="GO" id="GO:0005737">
    <property type="term" value="C:cytoplasm"/>
    <property type="evidence" value="ECO:0007669"/>
    <property type="project" value="TreeGrafter"/>
</dbReference>
<comment type="catalytic activity">
    <reaction evidence="1 6 7">
        <text>adenosine 5'-phosphosulfate + ATP = 3'-phosphoadenylyl sulfate + ADP + H(+)</text>
        <dbReference type="Rhea" id="RHEA:24152"/>
        <dbReference type="ChEBI" id="CHEBI:15378"/>
        <dbReference type="ChEBI" id="CHEBI:30616"/>
        <dbReference type="ChEBI" id="CHEBI:58243"/>
        <dbReference type="ChEBI" id="CHEBI:58339"/>
        <dbReference type="ChEBI" id="CHEBI:456216"/>
        <dbReference type="EC" id="2.7.1.25"/>
    </reaction>
</comment>
<evidence type="ECO:0000256" key="3">
    <source>
        <dbReference type="ARBA" id="ARBA00022679"/>
    </source>
</evidence>